<dbReference type="SUPFAM" id="SSF54593">
    <property type="entry name" value="Glyoxalase/Bleomycin resistance protein/Dihydroxybiphenyl dioxygenase"/>
    <property type="match status" value="1"/>
</dbReference>
<organism evidence="2 3">
    <name type="scientific">Rhodoferax saidenbachensis</name>
    <dbReference type="NCBI Taxonomy" id="1484693"/>
    <lineage>
        <taxon>Bacteria</taxon>
        <taxon>Pseudomonadati</taxon>
        <taxon>Pseudomonadota</taxon>
        <taxon>Betaproteobacteria</taxon>
        <taxon>Burkholderiales</taxon>
        <taxon>Comamonadaceae</taxon>
        <taxon>Rhodoferax</taxon>
    </lineage>
</organism>
<proteinExistence type="predicted"/>
<comment type="caution">
    <text evidence="2">The sequence shown here is derived from an EMBL/GenBank/DDBJ whole genome shotgun (WGS) entry which is preliminary data.</text>
</comment>
<dbReference type="Pfam" id="PF18029">
    <property type="entry name" value="Glyoxalase_6"/>
    <property type="match status" value="1"/>
</dbReference>
<dbReference type="InterPro" id="IPR029068">
    <property type="entry name" value="Glyas_Bleomycin-R_OHBP_Dase"/>
</dbReference>
<evidence type="ECO:0000313" key="2">
    <source>
        <dbReference type="EMBL" id="MDR7307078.1"/>
    </source>
</evidence>
<dbReference type="InterPro" id="IPR037523">
    <property type="entry name" value="VOC_core"/>
</dbReference>
<dbReference type="Gene3D" id="3.10.180.10">
    <property type="entry name" value="2,3-Dihydroxybiphenyl 1,2-Dioxygenase, domain 1"/>
    <property type="match status" value="1"/>
</dbReference>
<dbReference type="PROSITE" id="PS51819">
    <property type="entry name" value="VOC"/>
    <property type="match status" value="1"/>
</dbReference>
<dbReference type="EMBL" id="JAVDXO010000004">
    <property type="protein sequence ID" value="MDR7307078.1"/>
    <property type="molecule type" value="Genomic_DNA"/>
</dbReference>
<protein>
    <submittedName>
        <fullName evidence="2">Catechol 2,3-dioxygenase-like lactoylglutathione lyase family enzyme</fullName>
    </submittedName>
</protein>
<dbReference type="InterPro" id="IPR041581">
    <property type="entry name" value="Glyoxalase_6"/>
</dbReference>
<sequence>MEIQAIHHAQLPFAAVDKAAIRAFYNGLLGLLERTHPESSTLRFETGLQRLDLVPNSSGAVLPEPAHLAFEVRDLPTLRQRLLDAGYALDESRALPGHHRFYVHDPAGNPLEFLEPHESADHTP</sequence>
<feature type="domain" description="VOC" evidence="1">
    <location>
        <begin position="5"/>
        <end position="116"/>
    </location>
</feature>
<keyword evidence="3" id="KW-1185">Reference proteome</keyword>
<evidence type="ECO:0000259" key="1">
    <source>
        <dbReference type="PROSITE" id="PS51819"/>
    </source>
</evidence>
<reference evidence="2 3" key="1">
    <citation type="submission" date="2023-07" db="EMBL/GenBank/DDBJ databases">
        <title>Sorghum-associated microbial communities from plants grown in Nebraska, USA.</title>
        <authorList>
            <person name="Schachtman D."/>
        </authorList>
    </citation>
    <scope>NUCLEOTIDE SEQUENCE [LARGE SCALE GENOMIC DNA]</scope>
    <source>
        <strain evidence="2 3">BE308</strain>
    </source>
</reference>
<gene>
    <name evidence="2" type="ORF">J2X15_002364</name>
</gene>
<dbReference type="Proteomes" id="UP001268089">
    <property type="component" value="Unassembled WGS sequence"/>
</dbReference>
<name>A0ABU1ZNG9_9BURK</name>
<evidence type="ECO:0000313" key="3">
    <source>
        <dbReference type="Proteomes" id="UP001268089"/>
    </source>
</evidence>
<accession>A0ABU1ZNG9</accession>
<dbReference type="RefSeq" id="WP_310342979.1">
    <property type="nucleotide sequence ID" value="NZ_JAVDXO010000004.1"/>
</dbReference>